<sequence>MVQISLRTLGRKFHYGRSTAPPPPAKASLVRPNASFYLLTYLMGRVAYLGHFGHLAMVRVPIGLVMAGLNLKTWAHKIGDLFPFKWVPDSYREQVMGVYSFQQPSYLPSIKAPLILDCPTQGKP</sequence>
<dbReference type="EMBL" id="QTSX02003959">
    <property type="protein sequence ID" value="KAJ9067586.1"/>
    <property type="molecule type" value="Genomic_DNA"/>
</dbReference>
<name>A0ACC2SZA3_9FUNG</name>
<comment type="caution">
    <text evidence="1">The sequence shown here is derived from an EMBL/GenBank/DDBJ whole genome shotgun (WGS) entry which is preliminary data.</text>
</comment>
<organism evidence="1 2">
    <name type="scientific">Entomophthora muscae</name>
    <dbReference type="NCBI Taxonomy" id="34485"/>
    <lineage>
        <taxon>Eukaryota</taxon>
        <taxon>Fungi</taxon>
        <taxon>Fungi incertae sedis</taxon>
        <taxon>Zoopagomycota</taxon>
        <taxon>Entomophthoromycotina</taxon>
        <taxon>Entomophthoromycetes</taxon>
        <taxon>Entomophthorales</taxon>
        <taxon>Entomophthoraceae</taxon>
        <taxon>Entomophthora</taxon>
    </lineage>
</organism>
<gene>
    <name evidence="1" type="ORF">DSO57_1037552</name>
</gene>
<reference evidence="1" key="1">
    <citation type="submission" date="2022-04" db="EMBL/GenBank/DDBJ databases">
        <title>Genome of the entomopathogenic fungus Entomophthora muscae.</title>
        <authorList>
            <person name="Elya C."/>
            <person name="Lovett B.R."/>
            <person name="Lee E."/>
            <person name="Macias A.M."/>
            <person name="Hajek A.E."/>
            <person name="De Bivort B.L."/>
            <person name="Kasson M.T."/>
            <person name="De Fine Licht H.H."/>
            <person name="Stajich J.E."/>
        </authorList>
    </citation>
    <scope>NUCLEOTIDE SEQUENCE</scope>
    <source>
        <strain evidence="1">Berkeley</strain>
    </source>
</reference>
<keyword evidence="2" id="KW-1185">Reference proteome</keyword>
<dbReference type="Proteomes" id="UP001165960">
    <property type="component" value="Unassembled WGS sequence"/>
</dbReference>
<protein>
    <submittedName>
        <fullName evidence="1">Uncharacterized protein</fullName>
    </submittedName>
</protein>
<proteinExistence type="predicted"/>
<accession>A0ACC2SZA3</accession>
<evidence type="ECO:0000313" key="1">
    <source>
        <dbReference type="EMBL" id="KAJ9067586.1"/>
    </source>
</evidence>
<evidence type="ECO:0000313" key="2">
    <source>
        <dbReference type="Proteomes" id="UP001165960"/>
    </source>
</evidence>